<feature type="non-terminal residue" evidence="2">
    <location>
        <position position="1"/>
    </location>
</feature>
<comment type="caution">
    <text evidence="2">The sequence shown here is derived from an EMBL/GenBank/DDBJ whole genome shotgun (WGS) entry which is preliminary data.</text>
</comment>
<feature type="compositionally biased region" description="Polar residues" evidence="1">
    <location>
        <begin position="87"/>
        <end position="104"/>
    </location>
</feature>
<dbReference type="EMBL" id="JAHRIM010067085">
    <property type="protein sequence ID" value="MEQ2272338.1"/>
    <property type="molecule type" value="Genomic_DNA"/>
</dbReference>
<proteinExistence type="predicted"/>
<organism evidence="2 3">
    <name type="scientific">Xenotaenia resolanae</name>
    <dbReference type="NCBI Taxonomy" id="208358"/>
    <lineage>
        <taxon>Eukaryota</taxon>
        <taxon>Metazoa</taxon>
        <taxon>Chordata</taxon>
        <taxon>Craniata</taxon>
        <taxon>Vertebrata</taxon>
        <taxon>Euteleostomi</taxon>
        <taxon>Actinopterygii</taxon>
        <taxon>Neopterygii</taxon>
        <taxon>Teleostei</taxon>
        <taxon>Neoteleostei</taxon>
        <taxon>Acanthomorphata</taxon>
        <taxon>Ovalentaria</taxon>
        <taxon>Atherinomorphae</taxon>
        <taxon>Cyprinodontiformes</taxon>
        <taxon>Goodeidae</taxon>
        <taxon>Xenotaenia</taxon>
    </lineage>
</organism>
<reference evidence="2 3" key="1">
    <citation type="submission" date="2021-06" db="EMBL/GenBank/DDBJ databases">
        <authorList>
            <person name="Palmer J.M."/>
        </authorList>
    </citation>
    <scope>NUCLEOTIDE SEQUENCE [LARGE SCALE GENOMIC DNA]</scope>
    <source>
        <strain evidence="2 3">XR_2019</strain>
        <tissue evidence="2">Muscle</tissue>
    </source>
</reference>
<feature type="region of interest" description="Disordered" evidence="1">
    <location>
        <begin position="80"/>
        <end position="104"/>
    </location>
</feature>
<gene>
    <name evidence="2" type="ORF">XENORESO_019258</name>
</gene>
<keyword evidence="3" id="KW-1185">Reference proteome</keyword>
<dbReference type="Proteomes" id="UP001444071">
    <property type="component" value="Unassembled WGS sequence"/>
</dbReference>
<sequence length="104" mass="11799">QLRFFCLLLNSEKIKVCKEESETVQEIEDTSESRTIRNNTSHLSSGMIFLTLKLRGDGWKAVLLAHVSRLLQKIVHESKTEPDSKALVSSTTNLNQNKKNQSDL</sequence>
<name>A0ABV0WTZ7_9TELE</name>
<protein>
    <submittedName>
        <fullName evidence="2">Uncharacterized protein</fullName>
    </submittedName>
</protein>
<evidence type="ECO:0000313" key="3">
    <source>
        <dbReference type="Proteomes" id="UP001444071"/>
    </source>
</evidence>
<evidence type="ECO:0000313" key="2">
    <source>
        <dbReference type="EMBL" id="MEQ2272338.1"/>
    </source>
</evidence>
<evidence type="ECO:0000256" key="1">
    <source>
        <dbReference type="SAM" id="MobiDB-lite"/>
    </source>
</evidence>
<accession>A0ABV0WTZ7</accession>